<comment type="caution">
    <text evidence="1">The sequence shown here is derived from an EMBL/GenBank/DDBJ whole genome shotgun (WGS) entry which is preliminary data.</text>
</comment>
<sequence>MNYYARTIPTENDWKELFSIVEQGDLNTFKARKSVFTEKIHLGRACKGWRFLFNHNNWEYYHSADDFWAWLQSKRIVDEHERSVDYVEFLKIVLATKDGKNAWHYKQKYPQLYIYKDDAFFFEDVVFF</sequence>
<proteinExistence type="predicted"/>
<dbReference type="RefSeq" id="WP_071502543.1">
    <property type="nucleotide sequence ID" value="NZ_MORL01000003.1"/>
</dbReference>
<reference evidence="1 2" key="1">
    <citation type="submission" date="2016-10" db="EMBL/GenBank/DDBJ databases">
        <title>Arsenicibacter rosenii gen. nov., sp. nov., an efficient arsenic-methylating bacterium isolated from an arsenic-contaminated paddy soil.</title>
        <authorList>
            <person name="Huang K."/>
        </authorList>
    </citation>
    <scope>NUCLEOTIDE SEQUENCE [LARGE SCALE GENOMIC DNA]</scope>
    <source>
        <strain evidence="1 2">SM-1</strain>
    </source>
</reference>
<evidence type="ECO:0000313" key="2">
    <source>
        <dbReference type="Proteomes" id="UP000181790"/>
    </source>
</evidence>
<gene>
    <name evidence="1" type="ORF">BLX24_07740</name>
</gene>
<dbReference type="AlphaFoldDB" id="A0A1S2VLW1"/>
<keyword evidence="2" id="KW-1185">Reference proteome</keyword>
<protein>
    <submittedName>
        <fullName evidence="1">Uncharacterized protein</fullName>
    </submittedName>
</protein>
<accession>A0A1S2VLW1</accession>
<dbReference type="Proteomes" id="UP000181790">
    <property type="component" value="Unassembled WGS sequence"/>
</dbReference>
<dbReference type="OrthoDB" id="10017514at2"/>
<evidence type="ECO:0000313" key="1">
    <source>
        <dbReference type="EMBL" id="OIN59743.1"/>
    </source>
</evidence>
<dbReference type="EMBL" id="MORL01000003">
    <property type="protein sequence ID" value="OIN59743.1"/>
    <property type="molecule type" value="Genomic_DNA"/>
</dbReference>
<organism evidence="1 2">
    <name type="scientific">Arsenicibacter rosenii</name>
    <dbReference type="NCBI Taxonomy" id="1750698"/>
    <lineage>
        <taxon>Bacteria</taxon>
        <taxon>Pseudomonadati</taxon>
        <taxon>Bacteroidota</taxon>
        <taxon>Cytophagia</taxon>
        <taxon>Cytophagales</taxon>
        <taxon>Spirosomataceae</taxon>
        <taxon>Arsenicibacter</taxon>
    </lineage>
</organism>
<name>A0A1S2VLW1_9BACT</name>